<feature type="compositionally biased region" description="Polar residues" evidence="1">
    <location>
        <begin position="1066"/>
        <end position="1080"/>
    </location>
</feature>
<dbReference type="PANTHER" id="PTHR35504:SF1">
    <property type="entry name" value="PROTEIN EMBRYONIC FLOWER 1"/>
    <property type="match status" value="1"/>
</dbReference>
<gene>
    <name evidence="2" type="ORF">T459_28866</name>
</gene>
<reference evidence="2 3" key="2">
    <citation type="journal article" date="2017" name="Genome Biol.">
        <title>New reference genome sequences of hot pepper reveal the massive evolution of plant disease-resistance genes by retroduplication.</title>
        <authorList>
            <person name="Kim S."/>
            <person name="Park J."/>
            <person name="Yeom S.I."/>
            <person name="Kim Y.M."/>
            <person name="Seo E."/>
            <person name="Kim K.T."/>
            <person name="Kim M.S."/>
            <person name="Lee J.M."/>
            <person name="Cheong K."/>
            <person name="Shin H.S."/>
            <person name="Kim S.B."/>
            <person name="Han K."/>
            <person name="Lee J."/>
            <person name="Park M."/>
            <person name="Lee H.A."/>
            <person name="Lee H.Y."/>
            <person name="Lee Y."/>
            <person name="Oh S."/>
            <person name="Lee J.H."/>
            <person name="Choi E."/>
            <person name="Choi E."/>
            <person name="Lee S.E."/>
            <person name="Jeon J."/>
            <person name="Kim H."/>
            <person name="Choi G."/>
            <person name="Song H."/>
            <person name="Lee J."/>
            <person name="Lee S.C."/>
            <person name="Kwon J.K."/>
            <person name="Lee H.Y."/>
            <person name="Koo N."/>
            <person name="Hong Y."/>
            <person name="Kim R.W."/>
            <person name="Kang W.H."/>
            <person name="Huh J.H."/>
            <person name="Kang B.C."/>
            <person name="Yang T.J."/>
            <person name="Lee Y.H."/>
            <person name="Bennetzen J.L."/>
            <person name="Choi D."/>
        </authorList>
    </citation>
    <scope>NUCLEOTIDE SEQUENCE [LARGE SCALE GENOMIC DNA]</scope>
    <source>
        <strain evidence="3">cv. CM334</strain>
    </source>
</reference>
<dbReference type="InterPro" id="IPR034583">
    <property type="entry name" value="EMF1"/>
</dbReference>
<accession>A0A1U8EUW1</accession>
<feature type="region of interest" description="Disordered" evidence="1">
    <location>
        <begin position="1135"/>
        <end position="1171"/>
    </location>
</feature>
<dbReference type="OrthoDB" id="754229at2759"/>
<dbReference type="Proteomes" id="UP000222542">
    <property type="component" value="Unassembled WGS sequence"/>
</dbReference>
<dbReference type="STRING" id="4072.A0A1U8EUW1"/>
<feature type="region of interest" description="Disordered" evidence="1">
    <location>
        <begin position="308"/>
        <end position="335"/>
    </location>
</feature>
<proteinExistence type="predicted"/>
<feature type="region of interest" description="Disordered" evidence="1">
    <location>
        <begin position="262"/>
        <end position="291"/>
    </location>
</feature>
<comment type="caution">
    <text evidence="2">The sequence shown here is derived from an EMBL/GenBank/DDBJ whole genome shotgun (WGS) entry which is preliminary data.</text>
</comment>
<dbReference type="AlphaFoldDB" id="A0A1U8EUW1"/>
<evidence type="ECO:0000313" key="3">
    <source>
        <dbReference type="Proteomes" id="UP000222542"/>
    </source>
</evidence>
<feature type="compositionally biased region" description="Basic and acidic residues" evidence="1">
    <location>
        <begin position="324"/>
        <end position="335"/>
    </location>
</feature>
<evidence type="ECO:0000256" key="1">
    <source>
        <dbReference type="SAM" id="MobiDB-lite"/>
    </source>
</evidence>
<dbReference type="KEGG" id="cann:107847740"/>
<organism evidence="2 3">
    <name type="scientific">Capsicum annuum</name>
    <name type="common">Capsicum pepper</name>
    <dbReference type="NCBI Taxonomy" id="4072"/>
    <lineage>
        <taxon>Eukaryota</taxon>
        <taxon>Viridiplantae</taxon>
        <taxon>Streptophyta</taxon>
        <taxon>Embryophyta</taxon>
        <taxon>Tracheophyta</taxon>
        <taxon>Spermatophyta</taxon>
        <taxon>Magnoliopsida</taxon>
        <taxon>eudicotyledons</taxon>
        <taxon>Gunneridae</taxon>
        <taxon>Pentapetalae</taxon>
        <taxon>asterids</taxon>
        <taxon>lamiids</taxon>
        <taxon>Solanales</taxon>
        <taxon>Solanaceae</taxon>
        <taxon>Solanoideae</taxon>
        <taxon>Capsiceae</taxon>
        <taxon>Capsicum</taxon>
    </lineage>
</organism>
<dbReference type="GO" id="GO:0009910">
    <property type="term" value="P:negative regulation of flower development"/>
    <property type="evidence" value="ECO:0007669"/>
    <property type="project" value="InterPro"/>
</dbReference>
<keyword evidence="3" id="KW-1185">Reference proteome</keyword>
<protein>
    <recommendedName>
        <fullName evidence="4">Protein EMBRYONIC FLOWER 1-like</fullName>
    </recommendedName>
</protein>
<sequence length="1171" mass="129054">MEKSIIAVEENTRRSDTDTPVAKSLGGLIQIDSISIELNIPRLMKEEGNCQHFSLRGYVADMRIKDRKVCSPFPSASDHSISEEELPPLDAPKFRWWRCKNCIDEIGTESAAEETEIRANVASTDNATTNALSEMKHESAARKGDRNKAIIDDSANTSGFDLLFKPYKGKGTVVEDKAVTAGNRTGSGNVRDEEIRCPTVEVAISKHCSGQEIDGTSPAANLSNNSTQVAISDSTLSGGKIVPHGNLYIRADDVSVDIGAEPAMNSPKDGQRTASTAFKQSDIPDINDKALETSKTKLSRLPSIELRDYNGTSSGSDTTLAKNRQCDSHNDIPNDLPRRKIRKVRLLTDILREPADLETSHAKAVRNSSSILTVAPRELEPVGTSKDKKYFQKKRKMTQEVETNLSGMGIQYNIAKRVRSSNGGVERSPMAIVTADSRSDEKGSDEEGILGRNRSLGIKHRNGINKKKNKQLQPVDGYSPEMPPQDTTMQNGGSKGYGAVNGLVHSVQYSSMGGKFGPHLSSCQSLVGTDRDSDLFWRSSNFPEVGRVPSTLMLPDNNFAGESSTRRNNPVQPVHELSDDVTLDLSLNSFRDSDKHAENDIIQSKNMTNSPFILQNGNKGTDPRRKDNTLLRQSNVPESGQPTKKGVICDLNQGAPQTAPMWQEIQNSPILLQKGNLQVPELMETPRQHNKENLNEFLEHSGVIKHHRYQHSEKVLERGLSDDIPMEIVELMAKNQYERGLTETRPKCMMERTDGFARPYTEIHQSEAVTWSCPGVTSFRPAQANMNTDVGTSRGSSLQISHAKRNHLGLSQAEGPPTKLFGAFPQTQQKFPSGGQGSASVHIRPGLQRGEEAKPVWFPTVQNMPLGLGVPQKSIIQPNDKMIHGQASASLQKGRTISDIKSGDVRMQNEHHLRFPKSSNAGLNVKGMGSLDPYCNETIPAMQLLSLMDRRMPSSPPFNIDANKLLEKPFAPCSYHPRFQMDGKQSILNGSYLSHHQLKESPGVHPGGYYADQISFKSRGQEKSRKSYGPSRCGGSKLERFVSSSGLLSKTQDSFPEKAAGEKRNQGTSNSRVLPQQDRNTSKLFGLEGLGTARAVPVKNNCESCLCSVNRNPAEFSVPEEGNPFTRTIKDPRIWKKSSKERSHNVDLNKRKQPRIPKERAGRLPPLGRAL</sequence>
<dbReference type="OMA" id="LDECDYA"/>
<feature type="compositionally biased region" description="Polar residues" evidence="1">
    <location>
        <begin position="601"/>
        <end position="619"/>
    </location>
</feature>
<dbReference type="GO" id="GO:0045892">
    <property type="term" value="P:negative regulation of DNA-templated transcription"/>
    <property type="evidence" value="ECO:0007669"/>
    <property type="project" value="InterPro"/>
</dbReference>
<name>A0A1U8EUW1_CAPAN</name>
<feature type="compositionally biased region" description="Basic and acidic residues" evidence="1">
    <location>
        <begin position="1055"/>
        <end position="1065"/>
    </location>
</feature>
<dbReference type="Gramene" id="PHT69379">
    <property type="protein sequence ID" value="PHT69379"/>
    <property type="gene ID" value="T459_28866"/>
</dbReference>
<feature type="region of interest" description="Disordered" evidence="1">
    <location>
        <begin position="599"/>
        <end position="627"/>
    </location>
</feature>
<feature type="compositionally biased region" description="Basic and acidic residues" evidence="1">
    <location>
        <begin position="1135"/>
        <end position="1162"/>
    </location>
</feature>
<feature type="region of interest" description="Disordered" evidence="1">
    <location>
        <begin position="1017"/>
        <end position="1036"/>
    </location>
</feature>
<evidence type="ECO:0008006" key="4">
    <source>
        <dbReference type="Google" id="ProtNLM"/>
    </source>
</evidence>
<evidence type="ECO:0000313" key="2">
    <source>
        <dbReference type="EMBL" id="PHT69379.1"/>
    </source>
</evidence>
<feature type="compositionally biased region" description="Polar residues" evidence="1">
    <location>
        <begin position="310"/>
        <end position="322"/>
    </location>
</feature>
<dbReference type="EMBL" id="AYRZ02000011">
    <property type="protein sequence ID" value="PHT69379.1"/>
    <property type="molecule type" value="Genomic_DNA"/>
</dbReference>
<dbReference type="PANTHER" id="PTHR35504">
    <property type="entry name" value="PROTEIN EMBRYONIC FLOWER 1"/>
    <property type="match status" value="1"/>
</dbReference>
<dbReference type="GO" id="GO:0048367">
    <property type="term" value="P:shoot system development"/>
    <property type="evidence" value="ECO:0007669"/>
    <property type="project" value="InterPro"/>
</dbReference>
<reference evidence="2 3" key="1">
    <citation type="journal article" date="2014" name="Nat. Genet.">
        <title>Genome sequence of the hot pepper provides insights into the evolution of pungency in Capsicum species.</title>
        <authorList>
            <person name="Kim S."/>
            <person name="Park M."/>
            <person name="Yeom S.I."/>
            <person name="Kim Y.M."/>
            <person name="Lee J.M."/>
            <person name="Lee H.A."/>
            <person name="Seo E."/>
            <person name="Choi J."/>
            <person name="Cheong K."/>
            <person name="Kim K.T."/>
            <person name="Jung K."/>
            <person name="Lee G.W."/>
            <person name="Oh S.K."/>
            <person name="Bae C."/>
            <person name="Kim S.B."/>
            <person name="Lee H.Y."/>
            <person name="Kim S.Y."/>
            <person name="Kim M.S."/>
            <person name="Kang B.C."/>
            <person name="Jo Y.D."/>
            <person name="Yang H.B."/>
            <person name="Jeong H.J."/>
            <person name="Kang W.H."/>
            <person name="Kwon J.K."/>
            <person name="Shin C."/>
            <person name="Lim J.Y."/>
            <person name="Park J.H."/>
            <person name="Huh J.H."/>
            <person name="Kim J.S."/>
            <person name="Kim B.D."/>
            <person name="Cohen O."/>
            <person name="Paran I."/>
            <person name="Suh M.C."/>
            <person name="Lee S.B."/>
            <person name="Kim Y.K."/>
            <person name="Shin Y."/>
            <person name="Noh S.J."/>
            <person name="Park J."/>
            <person name="Seo Y.S."/>
            <person name="Kwon S.Y."/>
            <person name="Kim H.A."/>
            <person name="Park J.M."/>
            <person name="Kim H.J."/>
            <person name="Choi S.B."/>
            <person name="Bosland P.W."/>
            <person name="Reeves G."/>
            <person name="Jo S.H."/>
            <person name="Lee B.W."/>
            <person name="Cho H.T."/>
            <person name="Choi H.S."/>
            <person name="Lee M.S."/>
            <person name="Yu Y."/>
            <person name="Do Choi Y."/>
            <person name="Park B.S."/>
            <person name="van Deynze A."/>
            <person name="Ashrafi H."/>
            <person name="Hill T."/>
            <person name="Kim W.T."/>
            <person name="Pai H.S."/>
            <person name="Ahn H.K."/>
            <person name="Yeam I."/>
            <person name="Giovannoni J.J."/>
            <person name="Rose J.K."/>
            <person name="Sorensen I."/>
            <person name="Lee S.J."/>
            <person name="Kim R.W."/>
            <person name="Choi I.Y."/>
            <person name="Choi B.S."/>
            <person name="Lim J.S."/>
            <person name="Lee Y.H."/>
            <person name="Choi D."/>
        </authorList>
    </citation>
    <scope>NUCLEOTIDE SEQUENCE [LARGE SCALE GENOMIC DNA]</scope>
    <source>
        <strain evidence="3">cv. CM334</strain>
    </source>
</reference>
<feature type="region of interest" description="Disordered" evidence="1">
    <location>
        <begin position="1052"/>
        <end position="1080"/>
    </location>
</feature>